<dbReference type="Proteomes" id="UP000271098">
    <property type="component" value="Unassembled WGS sequence"/>
</dbReference>
<proteinExistence type="predicted"/>
<sequence length="184" mass="19875">MDELLNELEASENSTQPPPAAAEASDSDVRHLVSDDHALCNIISGENENTDSPADSRPETTTIIEVADARSPESHESTGSLLHTTDNRFGEDLVQNEATAEAGISDGAESNSKEIIGEMQNRDDVDDPQDSESRAEDVTTEEDGHEECNGILDSEDTQVAATVHKEVADFEEPCAEVPNLCFIY</sequence>
<dbReference type="WBParaSite" id="GPUH_0001537301-mRNA-1">
    <property type="protein sequence ID" value="GPUH_0001537301-mRNA-1"/>
    <property type="gene ID" value="GPUH_0001537301"/>
</dbReference>
<name>A0A183E312_9BILA</name>
<dbReference type="AlphaFoldDB" id="A0A183E312"/>
<protein>
    <submittedName>
        <fullName evidence="4">FYVE, RhoGEF and PH domain-containing protein 5</fullName>
    </submittedName>
</protein>
<feature type="region of interest" description="Disordered" evidence="1">
    <location>
        <begin position="1"/>
        <end position="29"/>
    </location>
</feature>
<feature type="compositionally biased region" description="Basic and acidic residues" evidence="1">
    <location>
        <begin position="67"/>
        <end position="76"/>
    </location>
</feature>
<feature type="compositionally biased region" description="Acidic residues" evidence="1">
    <location>
        <begin position="1"/>
        <end position="10"/>
    </location>
</feature>
<reference evidence="2 3" key="2">
    <citation type="submission" date="2018-11" db="EMBL/GenBank/DDBJ databases">
        <authorList>
            <consortium name="Pathogen Informatics"/>
        </authorList>
    </citation>
    <scope>NUCLEOTIDE SEQUENCE [LARGE SCALE GENOMIC DNA]</scope>
</reference>
<dbReference type="EMBL" id="UYRT01082330">
    <property type="protein sequence ID" value="VDN25841.1"/>
    <property type="molecule type" value="Genomic_DNA"/>
</dbReference>
<gene>
    <name evidence="2" type="ORF">GPUH_LOCUS15353</name>
</gene>
<organism evidence="4">
    <name type="scientific">Gongylonema pulchrum</name>
    <dbReference type="NCBI Taxonomy" id="637853"/>
    <lineage>
        <taxon>Eukaryota</taxon>
        <taxon>Metazoa</taxon>
        <taxon>Ecdysozoa</taxon>
        <taxon>Nematoda</taxon>
        <taxon>Chromadorea</taxon>
        <taxon>Rhabditida</taxon>
        <taxon>Spirurina</taxon>
        <taxon>Spiruromorpha</taxon>
        <taxon>Spiruroidea</taxon>
        <taxon>Gongylonematidae</taxon>
        <taxon>Gongylonema</taxon>
    </lineage>
</organism>
<feature type="region of interest" description="Disordered" evidence="1">
    <location>
        <begin position="41"/>
        <end position="156"/>
    </location>
</feature>
<evidence type="ECO:0000313" key="3">
    <source>
        <dbReference type="Proteomes" id="UP000271098"/>
    </source>
</evidence>
<feature type="compositionally biased region" description="Polar residues" evidence="1">
    <location>
        <begin position="44"/>
        <end position="63"/>
    </location>
</feature>
<evidence type="ECO:0000256" key="1">
    <source>
        <dbReference type="SAM" id="MobiDB-lite"/>
    </source>
</evidence>
<evidence type="ECO:0000313" key="4">
    <source>
        <dbReference type="WBParaSite" id="GPUH_0001537301-mRNA-1"/>
    </source>
</evidence>
<accession>A0A183E312</accession>
<reference evidence="4" key="1">
    <citation type="submission" date="2016-06" db="UniProtKB">
        <authorList>
            <consortium name="WormBaseParasite"/>
        </authorList>
    </citation>
    <scope>IDENTIFICATION</scope>
</reference>
<evidence type="ECO:0000313" key="2">
    <source>
        <dbReference type="EMBL" id="VDN25841.1"/>
    </source>
</evidence>
<keyword evidence="3" id="KW-1185">Reference proteome</keyword>
<feature type="compositionally biased region" description="Basic and acidic residues" evidence="1">
    <location>
        <begin position="111"/>
        <end position="123"/>
    </location>
</feature>